<proteinExistence type="predicted"/>
<reference evidence="4 5" key="1">
    <citation type="submission" date="2021-03" db="EMBL/GenBank/DDBJ databases">
        <title>Sequencing the genomes of 1000 actinobacteria strains.</title>
        <authorList>
            <person name="Klenk H.-P."/>
        </authorList>
    </citation>
    <scope>NUCLEOTIDE SEQUENCE [LARGE SCALE GENOMIC DNA]</scope>
    <source>
        <strain evidence="4 5">DSM 12544</strain>
    </source>
</reference>
<dbReference type="InterPro" id="IPR029044">
    <property type="entry name" value="Nucleotide-diphossugar_trans"/>
</dbReference>
<dbReference type="Gene3D" id="3.90.550.10">
    <property type="entry name" value="Spore Coat Polysaccharide Biosynthesis Protein SpsA, Chain A"/>
    <property type="match status" value="1"/>
</dbReference>
<feature type="transmembrane region" description="Helical" evidence="2">
    <location>
        <begin position="7"/>
        <end position="28"/>
    </location>
</feature>
<organism evidence="4 5">
    <name type="scientific">Nesterenkonia lacusekhoensis</name>
    <dbReference type="NCBI Taxonomy" id="150832"/>
    <lineage>
        <taxon>Bacteria</taxon>
        <taxon>Bacillati</taxon>
        <taxon>Actinomycetota</taxon>
        <taxon>Actinomycetes</taxon>
        <taxon>Micrococcales</taxon>
        <taxon>Micrococcaceae</taxon>
        <taxon>Nesterenkonia</taxon>
    </lineage>
</organism>
<keyword evidence="2" id="KW-1133">Transmembrane helix</keyword>
<keyword evidence="5" id="KW-1185">Reference proteome</keyword>
<dbReference type="Pfam" id="PF00535">
    <property type="entry name" value="Glycos_transf_2"/>
    <property type="match status" value="1"/>
</dbReference>
<evidence type="ECO:0000313" key="4">
    <source>
        <dbReference type="EMBL" id="MBP2317894.1"/>
    </source>
</evidence>
<evidence type="ECO:0000259" key="3">
    <source>
        <dbReference type="Pfam" id="PF00535"/>
    </source>
</evidence>
<dbReference type="EMBL" id="JAGINX010000001">
    <property type="protein sequence ID" value="MBP2317894.1"/>
    <property type="molecule type" value="Genomic_DNA"/>
</dbReference>
<dbReference type="InterPro" id="IPR001173">
    <property type="entry name" value="Glyco_trans_2-like"/>
</dbReference>
<keyword evidence="2" id="KW-0472">Membrane</keyword>
<dbReference type="Proteomes" id="UP001519331">
    <property type="component" value="Unassembled WGS sequence"/>
</dbReference>
<dbReference type="PANTHER" id="PTHR43685:SF2">
    <property type="entry name" value="GLYCOSYLTRANSFERASE 2-LIKE DOMAIN-CONTAINING PROTEIN"/>
    <property type="match status" value="1"/>
</dbReference>
<keyword evidence="2" id="KW-0812">Transmembrane</keyword>
<gene>
    <name evidence="4" type="ORF">JOF45_000913</name>
</gene>
<evidence type="ECO:0000256" key="1">
    <source>
        <dbReference type="SAM" id="MobiDB-lite"/>
    </source>
</evidence>
<protein>
    <recommendedName>
        <fullName evidence="3">Glycosyltransferase 2-like domain-containing protein</fullName>
    </recommendedName>
</protein>
<dbReference type="CDD" id="cd00761">
    <property type="entry name" value="Glyco_tranf_GTA_type"/>
    <property type="match status" value="1"/>
</dbReference>
<evidence type="ECO:0000256" key="2">
    <source>
        <dbReference type="SAM" id="Phobius"/>
    </source>
</evidence>
<dbReference type="RefSeq" id="WP_210048187.1">
    <property type="nucleotide sequence ID" value="NZ_JAGINX010000001.1"/>
</dbReference>
<dbReference type="PANTHER" id="PTHR43685">
    <property type="entry name" value="GLYCOSYLTRANSFERASE"/>
    <property type="match status" value="1"/>
</dbReference>
<comment type="caution">
    <text evidence="4">The sequence shown here is derived from an EMBL/GenBank/DDBJ whole genome shotgun (WGS) entry which is preliminary data.</text>
</comment>
<feature type="region of interest" description="Disordered" evidence="1">
    <location>
        <begin position="738"/>
        <end position="779"/>
    </location>
</feature>
<feature type="region of interest" description="Disordered" evidence="1">
    <location>
        <begin position="71"/>
        <end position="90"/>
    </location>
</feature>
<feature type="domain" description="Glycosyltransferase 2-like" evidence="3">
    <location>
        <begin position="310"/>
        <end position="425"/>
    </location>
</feature>
<evidence type="ECO:0000313" key="5">
    <source>
        <dbReference type="Proteomes" id="UP001519331"/>
    </source>
</evidence>
<sequence length="922" mass="103115">MQSLTLLHWTVLGVFGFFAAASFVFAVLQLTPLVVLSVMGAIGTLLLVQIYGVRVLSRRVRGRSAAVVAKRSPSTAQPAKQSVEPAGPPSALSAWAANLRSRPGQLTWFTRMARETKNVGARDVLALTASSGALDYRALMRAVDAARVGRRRSESAAALQRRLWKPALFSLARVLYSQRLSTQDLMDCLKLYELAEDLYDVENFLEGQDRSFYADLLTWDGQTLKAEQVLSLPEERPDRAYSQAFLGLNAVNPVVARNPHKAGEWLSRLNEKFEEAGFAPLSFKDPQNPSFYEIVTNASPVEGEEMPLVTVIMPIYEPNEATDVAIRSLLNQTWSNLEILIVDDASPQYDADGNPTGFREQLSAWEREDDRIRVVFCEENRGAYSVRNDAFDMARGDFVTIADKDDWHHPQRIEYQARDLRDTPEKAGNIVNWVRVDESMKFLVRWGPDRVIHPSFASIMYRTQEVKETLGYWDPVRKSADNEYRTRFELAYGTKLIADVSVPLAFSLLGEGNLTSNDFGLGYRHPDREIYQDAYRVWHENITAGASSHLDYTPGERRWVAPPSFLPQRNKDHIPHYDVVYLSEFGLWGGNTLSLLQEIEAALAQGLSVGIIPLQNGLISTAAKRRMIPELQQMFLDGRVDRLTLDRKATAGRLIIHWPPVVQLLQGTEAALVPQDVIVVANRAPAVLSAGSASYDLSDVAANVAAMFGRRPRWAAPSPHAIRELRSLIPTDDVLSDPWDSPAEPLRRPLPTGIADGRAPMVGRPWSEEEANWPEPSRRDVMFPRDGAYGVSLRANLNTLYTQKILARGEMPESWSVRDHSVTGFAEYLDELDFLLVHTRELWDESVEPSIVAALRAGVVCIAPVELQEQYGDALVYAGPKDVPSAVSELWEADLYATQQERGFRFLEDHRTAAGYAGRVKA</sequence>
<accession>A0ABS4T0B6</accession>
<dbReference type="SUPFAM" id="SSF53448">
    <property type="entry name" value="Nucleotide-diphospho-sugar transferases"/>
    <property type="match status" value="1"/>
</dbReference>
<dbReference type="InterPro" id="IPR050834">
    <property type="entry name" value="Glycosyltransf_2"/>
</dbReference>
<name>A0ABS4T0B6_9MICC</name>
<feature type="transmembrane region" description="Helical" evidence="2">
    <location>
        <begin position="34"/>
        <end position="53"/>
    </location>
</feature>